<dbReference type="GO" id="GO:0016787">
    <property type="term" value="F:hydrolase activity"/>
    <property type="evidence" value="ECO:0007669"/>
    <property type="project" value="UniProtKB-KW"/>
</dbReference>
<feature type="compositionally biased region" description="Low complexity" evidence="1">
    <location>
        <begin position="34"/>
        <end position="45"/>
    </location>
</feature>
<dbReference type="PANTHER" id="PTHR43283">
    <property type="entry name" value="BETA-LACTAMASE-RELATED"/>
    <property type="match status" value="1"/>
</dbReference>
<dbReference type="EMBL" id="CP012672">
    <property type="protein sequence ID" value="AUX29081.1"/>
    <property type="molecule type" value="Genomic_DNA"/>
</dbReference>
<feature type="chain" id="PRO_5020852979" evidence="2">
    <location>
        <begin position="23"/>
        <end position="439"/>
    </location>
</feature>
<evidence type="ECO:0000313" key="5">
    <source>
        <dbReference type="Proteomes" id="UP000295497"/>
    </source>
</evidence>
<dbReference type="InterPro" id="IPR001466">
    <property type="entry name" value="Beta-lactam-related"/>
</dbReference>
<dbReference type="InterPro" id="IPR050789">
    <property type="entry name" value="Diverse_Enzym_Activities"/>
</dbReference>
<dbReference type="Pfam" id="PF00144">
    <property type="entry name" value="Beta-lactamase"/>
    <property type="match status" value="1"/>
</dbReference>
<protein>
    <submittedName>
        <fullName evidence="4">Serine hydrolase</fullName>
    </submittedName>
</protein>
<evidence type="ECO:0000256" key="2">
    <source>
        <dbReference type="SAM" id="SignalP"/>
    </source>
</evidence>
<name>A0A4P2QHR2_SORCE</name>
<evidence type="ECO:0000259" key="3">
    <source>
        <dbReference type="Pfam" id="PF00144"/>
    </source>
</evidence>
<gene>
    <name evidence="4" type="ORF">SOCE836_011680</name>
</gene>
<feature type="domain" description="Beta-lactamase-related" evidence="3">
    <location>
        <begin position="68"/>
        <end position="418"/>
    </location>
</feature>
<sequence>MKFFRSSAVVLASGLLLSLLPAALGGCASPSPPAAASAPAAASTPAAPPAPPAEAAAPRGDEALQRRLDAVVEAATAEGRIVGAVVVVARDGQVVYRRAAGFADREAGRPVREDTVFRLASMTKPIVSAAALALVDAGALGLDDPVTKWLPSFSPRLADGRAATITVRHLLTHTAGLNYTFMEAADGPYHRERVSDGLDQPGLSLEENLARIAKAPLLFEPGKAWHYSLATDVLGGVVAKAGGAPLPDVVRRLVTGPLGMDAAFTVADPGRLAVPYGDAGARPARMADPQVVPFGPAKITYSPSRILDPRSYPSGGAGMVGTADDYLKFLEAVRTGGGKILRPATVQAMTSNQTGDLEVQQPGGKWGFGFGFAVLKAPEPGTMPSAAGSWQWGGAYGSNFWVDPTAKLTVIVLTNTALAGMAGEFPDAVRHAVYGPAQP</sequence>
<dbReference type="Proteomes" id="UP000295497">
    <property type="component" value="Chromosome"/>
</dbReference>
<dbReference type="InterPro" id="IPR012338">
    <property type="entry name" value="Beta-lactam/transpept-like"/>
</dbReference>
<dbReference type="AlphaFoldDB" id="A0A4P2QHR2"/>
<feature type="signal peptide" evidence="2">
    <location>
        <begin position="1"/>
        <end position="22"/>
    </location>
</feature>
<dbReference type="PROSITE" id="PS51257">
    <property type="entry name" value="PROKAR_LIPOPROTEIN"/>
    <property type="match status" value="1"/>
</dbReference>
<keyword evidence="2" id="KW-0732">Signal</keyword>
<accession>A0A4P2QHR2</accession>
<dbReference type="Gene3D" id="3.40.710.10">
    <property type="entry name" value="DD-peptidase/beta-lactamase superfamily"/>
    <property type="match status" value="1"/>
</dbReference>
<evidence type="ECO:0000256" key="1">
    <source>
        <dbReference type="SAM" id="MobiDB-lite"/>
    </source>
</evidence>
<proteinExistence type="predicted"/>
<dbReference type="SUPFAM" id="SSF56601">
    <property type="entry name" value="beta-lactamase/transpeptidase-like"/>
    <property type="match status" value="1"/>
</dbReference>
<dbReference type="PANTHER" id="PTHR43283:SF3">
    <property type="entry name" value="BETA-LACTAMASE FAMILY PROTEIN (AFU_ORTHOLOGUE AFUA_5G07500)"/>
    <property type="match status" value="1"/>
</dbReference>
<keyword evidence="4" id="KW-0378">Hydrolase</keyword>
<evidence type="ECO:0000313" key="4">
    <source>
        <dbReference type="EMBL" id="AUX29081.1"/>
    </source>
</evidence>
<organism evidence="4 5">
    <name type="scientific">Sorangium cellulosum</name>
    <name type="common">Polyangium cellulosum</name>
    <dbReference type="NCBI Taxonomy" id="56"/>
    <lineage>
        <taxon>Bacteria</taxon>
        <taxon>Pseudomonadati</taxon>
        <taxon>Myxococcota</taxon>
        <taxon>Polyangia</taxon>
        <taxon>Polyangiales</taxon>
        <taxon>Polyangiaceae</taxon>
        <taxon>Sorangium</taxon>
    </lineage>
</organism>
<reference evidence="4 5" key="1">
    <citation type="submission" date="2015-09" db="EMBL/GenBank/DDBJ databases">
        <title>Sorangium comparison.</title>
        <authorList>
            <person name="Zaburannyi N."/>
            <person name="Bunk B."/>
            <person name="Overmann J."/>
            <person name="Mueller R."/>
        </authorList>
    </citation>
    <scope>NUCLEOTIDE SEQUENCE [LARGE SCALE GENOMIC DNA]</scope>
    <source>
        <strain evidence="4 5">So ce836</strain>
    </source>
</reference>
<feature type="region of interest" description="Disordered" evidence="1">
    <location>
        <begin position="34"/>
        <end position="60"/>
    </location>
</feature>
<dbReference type="RefSeq" id="WP_237245073.1">
    <property type="nucleotide sequence ID" value="NZ_CP012672.1"/>
</dbReference>